<proteinExistence type="predicted"/>
<evidence type="ECO:0000313" key="3">
    <source>
        <dbReference type="Proteomes" id="UP000298652"/>
    </source>
</evidence>
<dbReference type="Gramene" id="TKW24833">
    <property type="protein sequence ID" value="TKW24833"/>
    <property type="gene ID" value="SEVIR_3G076100v2"/>
</dbReference>
<organism evidence="2 3">
    <name type="scientific">Setaria viridis</name>
    <name type="common">Green bristlegrass</name>
    <name type="synonym">Setaria italica subsp. viridis</name>
    <dbReference type="NCBI Taxonomy" id="4556"/>
    <lineage>
        <taxon>Eukaryota</taxon>
        <taxon>Viridiplantae</taxon>
        <taxon>Streptophyta</taxon>
        <taxon>Embryophyta</taxon>
        <taxon>Tracheophyta</taxon>
        <taxon>Spermatophyta</taxon>
        <taxon>Magnoliopsida</taxon>
        <taxon>Liliopsida</taxon>
        <taxon>Poales</taxon>
        <taxon>Poaceae</taxon>
        <taxon>PACMAD clade</taxon>
        <taxon>Panicoideae</taxon>
        <taxon>Panicodae</taxon>
        <taxon>Paniceae</taxon>
        <taxon>Cenchrinae</taxon>
        <taxon>Setaria</taxon>
    </lineage>
</organism>
<evidence type="ECO:0000313" key="2">
    <source>
        <dbReference type="EMBL" id="TKW24833.1"/>
    </source>
</evidence>
<gene>
    <name evidence="2" type="ORF">SEVIR_3G076100v2</name>
</gene>
<dbReference type="AlphaFoldDB" id="A0A4U6VAM6"/>
<protein>
    <submittedName>
        <fullName evidence="2">Uncharacterized protein</fullName>
    </submittedName>
</protein>
<dbReference type="Proteomes" id="UP000298652">
    <property type="component" value="Chromosome 3"/>
</dbReference>
<dbReference type="OMA" id="GAKPPRM"/>
<sequence length="212" mass="22404">MPRTMAGGYCTRELEQVASQLLPPEIIAEIGIVDDTVKNSAATACRSHAVIEGLAAHLASILSLAGKRTQHRPRPAIAAPHNQHVSRVLKTNGGGSMAHVAPGSGKNDDTVLCPGTVKIFATPVAALPAGANLLPERRQNGRSGTGVFLPARRHNGSGGTGVFMPLAGAYRTRPFKSPSSKGPKPPRLMRKEAPMPMSRQDARQPCFKPFLP</sequence>
<feature type="region of interest" description="Disordered" evidence="1">
    <location>
        <begin position="171"/>
        <end position="212"/>
    </location>
</feature>
<evidence type="ECO:0000256" key="1">
    <source>
        <dbReference type="SAM" id="MobiDB-lite"/>
    </source>
</evidence>
<accession>A0A4U6VAM6</accession>
<keyword evidence="3" id="KW-1185">Reference proteome</keyword>
<reference evidence="2" key="1">
    <citation type="submission" date="2019-03" db="EMBL/GenBank/DDBJ databases">
        <title>WGS assembly of Setaria viridis.</title>
        <authorList>
            <person name="Huang P."/>
            <person name="Jenkins J."/>
            <person name="Grimwood J."/>
            <person name="Barry K."/>
            <person name="Healey A."/>
            <person name="Mamidi S."/>
            <person name="Sreedasyam A."/>
            <person name="Shu S."/>
            <person name="Feldman M."/>
            <person name="Wu J."/>
            <person name="Yu Y."/>
            <person name="Chen C."/>
            <person name="Johnson J."/>
            <person name="Rokhsar D."/>
            <person name="Baxter I."/>
            <person name="Schmutz J."/>
            <person name="Brutnell T."/>
            <person name="Kellogg E."/>
        </authorList>
    </citation>
    <scope>NUCLEOTIDE SEQUENCE [LARGE SCALE GENOMIC DNA]</scope>
</reference>
<name>A0A4U6VAM6_SETVI</name>
<dbReference type="EMBL" id="CM016554">
    <property type="protein sequence ID" value="TKW24833.1"/>
    <property type="molecule type" value="Genomic_DNA"/>
</dbReference>